<evidence type="ECO:0000313" key="9">
    <source>
        <dbReference type="EMBL" id="NSE57929.1"/>
    </source>
</evidence>
<dbReference type="Proteomes" id="UP000095597">
    <property type="component" value="Unassembled WGS sequence"/>
</dbReference>
<dbReference type="Pfam" id="PF00072">
    <property type="entry name" value="Response_reg"/>
    <property type="match status" value="1"/>
</dbReference>
<dbReference type="SMART" id="SM00850">
    <property type="entry name" value="LytTR"/>
    <property type="match status" value="1"/>
</dbReference>
<accession>A0A173VB71</accession>
<organism evidence="6 11">
    <name type="scientific">Dorea longicatena</name>
    <dbReference type="NCBI Taxonomy" id="88431"/>
    <lineage>
        <taxon>Bacteria</taxon>
        <taxon>Bacillati</taxon>
        <taxon>Bacillota</taxon>
        <taxon>Clostridia</taxon>
        <taxon>Lachnospirales</taxon>
        <taxon>Lachnospiraceae</taxon>
        <taxon>Dorea</taxon>
    </lineage>
</organism>
<proteinExistence type="predicted"/>
<feature type="domain" description="HTH LytTR-type" evidence="5">
    <location>
        <begin position="133"/>
        <end position="231"/>
    </location>
</feature>
<gene>
    <name evidence="6" type="primary">lytR_2</name>
    <name evidence="10" type="ORF">DXB16_06335</name>
    <name evidence="6" type="ORF">ERS852573_02819</name>
    <name evidence="9" type="ORF">G4332_07340</name>
    <name evidence="8" type="ORF">GT528_05865</name>
    <name evidence="7" type="ORF">GT565_03485</name>
</gene>
<dbReference type="PANTHER" id="PTHR37299">
    <property type="entry name" value="TRANSCRIPTIONAL REGULATOR-RELATED"/>
    <property type="match status" value="1"/>
</dbReference>
<dbReference type="Proteomes" id="UP000261285">
    <property type="component" value="Unassembled WGS sequence"/>
</dbReference>
<dbReference type="Proteomes" id="UP000472916">
    <property type="component" value="Unassembled WGS sequence"/>
</dbReference>
<keyword evidence="3" id="KW-0597">Phosphoprotein</keyword>
<dbReference type="EMBL" id="WWSC01000005">
    <property type="protein sequence ID" value="MZK41245.1"/>
    <property type="molecule type" value="Genomic_DNA"/>
</dbReference>
<evidence type="ECO:0000313" key="7">
    <source>
        <dbReference type="EMBL" id="MZK17197.1"/>
    </source>
</evidence>
<evidence type="ECO:0000259" key="4">
    <source>
        <dbReference type="PROSITE" id="PS50110"/>
    </source>
</evidence>
<keyword evidence="10" id="KW-0238">DNA-binding</keyword>
<reference evidence="10 12" key="2">
    <citation type="submission" date="2018-08" db="EMBL/GenBank/DDBJ databases">
        <title>A genome reference for cultivated species of the human gut microbiota.</title>
        <authorList>
            <person name="Zou Y."/>
            <person name="Xue W."/>
            <person name="Luo G."/>
        </authorList>
    </citation>
    <scope>NUCLEOTIDE SEQUENCE [LARGE SCALE GENOMIC DNA]</scope>
    <source>
        <strain evidence="10 12">OM02-16</strain>
    </source>
</reference>
<evidence type="ECO:0000313" key="14">
    <source>
        <dbReference type="Proteomes" id="UP000472916"/>
    </source>
</evidence>
<dbReference type="GeneID" id="97328216"/>
<dbReference type="GO" id="GO:0000156">
    <property type="term" value="F:phosphorelay response regulator activity"/>
    <property type="evidence" value="ECO:0007669"/>
    <property type="project" value="InterPro"/>
</dbReference>
<dbReference type="InterPro" id="IPR001789">
    <property type="entry name" value="Sig_transdc_resp-reg_receiver"/>
</dbReference>
<evidence type="ECO:0000256" key="1">
    <source>
        <dbReference type="ARBA" id="ARBA00018672"/>
    </source>
</evidence>
<comment type="function">
    <text evidence="2">May play the central regulatory role in sporulation. It may be an element of the effector pathway responsible for the activation of sporulation genes in response to nutritional stress. Spo0A may act in concert with spo0H (a sigma factor) to control the expression of some genes that are critical to the sporulation process.</text>
</comment>
<dbReference type="InterPro" id="IPR011006">
    <property type="entry name" value="CheY-like_superfamily"/>
</dbReference>
<dbReference type="EMBL" id="QSVN01000005">
    <property type="protein sequence ID" value="RGO32970.1"/>
    <property type="molecule type" value="Genomic_DNA"/>
</dbReference>
<dbReference type="EMBL" id="WWSB01000003">
    <property type="protein sequence ID" value="MZK17197.1"/>
    <property type="molecule type" value="Genomic_DNA"/>
</dbReference>
<dbReference type="GO" id="GO:0003677">
    <property type="term" value="F:DNA binding"/>
    <property type="evidence" value="ECO:0007669"/>
    <property type="project" value="UniProtKB-KW"/>
</dbReference>
<dbReference type="InterPro" id="IPR046947">
    <property type="entry name" value="LytR-like"/>
</dbReference>
<dbReference type="Proteomes" id="UP000446719">
    <property type="component" value="Unassembled WGS sequence"/>
</dbReference>
<evidence type="ECO:0000313" key="8">
    <source>
        <dbReference type="EMBL" id="MZK41245.1"/>
    </source>
</evidence>
<feature type="modified residue" description="4-aspartylphosphate" evidence="3">
    <location>
        <position position="58"/>
    </location>
</feature>
<dbReference type="OrthoDB" id="9802383at2"/>
<sequence length="237" mass="28674">MLELAICDDDIILCNWLEQKLLHYGKANDCQISIEIYYSAEQLLNRLEEESYDMLFLDICLEHENGIDIGTEIRKKNYGKELRITYISTYQEYAMKLFRIHPFDFLVKPIREEELFRVIGELRELLKERKKIFEYTDTKGIHKISYDKILYFYSLGKRVHIVTSEKEYEYRGKLKDVADVTEEYFLLIHKSYLINMEHVEHYEYDNVVMKDKTRLSISKANRKKVRERLLQTEKKRL</sequence>
<dbReference type="Proteomes" id="UP000724058">
    <property type="component" value="Unassembled WGS sequence"/>
</dbReference>
<reference evidence="9" key="4">
    <citation type="journal article" date="2020" name="Cell Host Microbe">
        <title>Functional and Genomic Variation between Human-Derived Isolates of Lachnospiraceae Reveals Inter- and Intra-Species Diversity.</title>
        <authorList>
            <person name="Sorbara M.T."/>
            <person name="Littmann E.R."/>
            <person name="Fontana E."/>
            <person name="Moody T.U."/>
            <person name="Kohout C.E."/>
            <person name="Gjonbalaj M."/>
            <person name="Eaton V."/>
            <person name="Seok R."/>
            <person name="Leiner I.M."/>
            <person name="Pamer E.G."/>
        </authorList>
    </citation>
    <scope>NUCLEOTIDE SEQUENCE</scope>
    <source>
        <strain evidence="9">MSK.10.16</strain>
    </source>
</reference>
<evidence type="ECO:0000256" key="3">
    <source>
        <dbReference type="PROSITE-ProRule" id="PRU00169"/>
    </source>
</evidence>
<dbReference type="InterPro" id="IPR007492">
    <property type="entry name" value="LytTR_DNA-bd_dom"/>
</dbReference>
<dbReference type="Gene3D" id="2.40.50.1020">
    <property type="entry name" value="LytTr DNA-binding domain"/>
    <property type="match status" value="1"/>
</dbReference>
<dbReference type="PROSITE" id="PS50930">
    <property type="entry name" value="HTH_LYTTR"/>
    <property type="match status" value="1"/>
</dbReference>
<dbReference type="SMART" id="SM00448">
    <property type="entry name" value="REC"/>
    <property type="match status" value="1"/>
</dbReference>
<name>A0A173VB71_9FIRM</name>
<evidence type="ECO:0000256" key="2">
    <source>
        <dbReference type="ARBA" id="ARBA00024867"/>
    </source>
</evidence>
<dbReference type="PROSITE" id="PS50110">
    <property type="entry name" value="RESPONSE_REGULATORY"/>
    <property type="match status" value="1"/>
</dbReference>
<reference evidence="9" key="5">
    <citation type="submission" date="2020-02" db="EMBL/GenBank/DDBJ databases">
        <authorList>
            <person name="Littmann E."/>
            <person name="Sorbara M."/>
        </authorList>
    </citation>
    <scope>NUCLEOTIDE SEQUENCE</scope>
    <source>
        <strain evidence="9">MSK.10.16</strain>
    </source>
</reference>
<evidence type="ECO:0000313" key="13">
    <source>
        <dbReference type="Proteomes" id="UP000446719"/>
    </source>
</evidence>
<evidence type="ECO:0000259" key="5">
    <source>
        <dbReference type="PROSITE" id="PS50930"/>
    </source>
</evidence>
<dbReference type="RefSeq" id="WP_015513340.1">
    <property type="nucleotide sequence ID" value="NZ_CABMEZ010000005.1"/>
</dbReference>
<dbReference type="SUPFAM" id="SSF52172">
    <property type="entry name" value="CheY-like"/>
    <property type="match status" value="1"/>
</dbReference>
<reference evidence="13 14" key="3">
    <citation type="journal article" date="2019" name="Nat. Med.">
        <title>A library of human gut bacterial isolates paired with longitudinal multiomics data enables mechanistic microbiome research.</title>
        <authorList>
            <person name="Poyet M."/>
            <person name="Groussin M."/>
            <person name="Gibbons S.M."/>
            <person name="Avila-Pacheco J."/>
            <person name="Jiang X."/>
            <person name="Kearney S.M."/>
            <person name="Perrotta A.R."/>
            <person name="Berdy B."/>
            <person name="Zhao S."/>
            <person name="Lieberman T.D."/>
            <person name="Swanson P.K."/>
            <person name="Smith M."/>
            <person name="Roesemann S."/>
            <person name="Alexander J.E."/>
            <person name="Rich S.A."/>
            <person name="Livny J."/>
            <person name="Vlamakis H."/>
            <person name="Clish C."/>
            <person name="Bullock K."/>
            <person name="Deik A."/>
            <person name="Scott J."/>
            <person name="Pierce K.A."/>
            <person name="Xavier R.J."/>
            <person name="Alm E.J."/>
        </authorList>
    </citation>
    <scope>NUCLEOTIDE SEQUENCE [LARGE SCALE GENOMIC DNA]</scope>
    <source>
        <strain evidence="8 14">BIOML-A6</strain>
        <strain evidence="7 13">BIOML-A7</strain>
    </source>
</reference>
<feature type="domain" description="Response regulatory" evidence="4">
    <location>
        <begin position="3"/>
        <end position="123"/>
    </location>
</feature>
<dbReference type="EMBL" id="CYXO01000024">
    <property type="protein sequence ID" value="CUN24602.1"/>
    <property type="molecule type" value="Genomic_DNA"/>
</dbReference>
<protein>
    <recommendedName>
        <fullName evidence="1">Stage 0 sporulation protein A homolog</fullName>
    </recommendedName>
</protein>
<dbReference type="Pfam" id="PF04397">
    <property type="entry name" value="LytTR"/>
    <property type="match status" value="1"/>
</dbReference>
<evidence type="ECO:0000313" key="11">
    <source>
        <dbReference type="Proteomes" id="UP000095597"/>
    </source>
</evidence>
<evidence type="ECO:0000313" key="6">
    <source>
        <dbReference type="EMBL" id="CUN24602.1"/>
    </source>
</evidence>
<reference evidence="6 11" key="1">
    <citation type="submission" date="2015-09" db="EMBL/GenBank/DDBJ databases">
        <authorList>
            <consortium name="Pathogen Informatics"/>
        </authorList>
    </citation>
    <scope>NUCLEOTIDE SEQUENCE [LARGE SCALE GENOMIC DNA]</scope>
    <source>
        <strain evidence="6 11">2789STDY5834961</strain>
    </source>
</reference>
<evidence type="ECO:0000313" key="10">
    <source>
        <dbReference type="EMBL" id="RGO32970.1"/>
    </source>
</evidence>
<dbReference type="AlphaFoldDB" id="A0A173VB71"/>
<dbReference type="EMBL" id="JAAIOD010000007">
    <property type="protein sequence ID" value="NSE57929.1"/>
    <property type="molecule type" value="Genomic_DNA"/>
</dbReference>
<evidence type="ECO:0000313" key="12">
    <source>
        <dbReference type="Proteomes" id="UP000261285"/>
    </source>
</evidence>
<dbReference type="Gene3D" id="3.40.50.2300">
    <property type="match status" value="1"/>
</dbReference>
<dbReference type="PANTHER" id="PTHR37299:SF1">
    <property type="entry name" value="STAGE 0 SPORULATION PROTEIN A HOMOLOG"/>
    <property type="match status" value="1"/>
</dbReference>